<evidence type="ECO:0000313" key="2">
    <source>
        <dbReference type="EMBL" id="SBS28252.1"/>
    </source>
</evidence>
<evidence type="ECO:0000313" key="3">
    <source>
        <dbReference type="Proteomes" id="UP000092544"/>
    </source>
</evidence>
<dbReference type="EMBL" id="FLOB01000002">
    <property type="protein sequence ID" value="SBS28252.1"/>
    <property type="molecule type" value="Genomic_DNA"/>
</dbReference>
<proteinExistence type="predicted"/>
<feature type="domain" description="YdhG-like" evidence="1">
    <location>
        <begin position="21"/>
        <end position="112"/>
    </location>
</feature>
<reference evidence="2 3" key="1">
    <citation type="submission" date="2016-06" db="EMBL/GenBank/DDBJ databases">
        <authorList>
            <person name="Kjaerup R.B."/>
            <person name="Dalgaard T.S."/>
            <person name="Juul-Madsen H.R."/>
        </authorList>
    </citation>
    <scope>NUCLEOTIDE SEQUENCE [LARGE SCALE GENOMIC DNA]</scope>
    <source>
        <strain evidence="2 3">CECT 8886</strain>
    </source>
</reference>
<dbReference type="Pfam" id="PF08818">
    <property type="entry name" value="DUF1801"/>
    <property type="match status" value="1"/>
</dbReference>
<sequence length="130" mass="15121">MTSPVSNFIDHYIQHAASAMRDDLHEIIDIMTLIAPDAELSFDLGIPYFQQESDWLFGVAARQDHLCIYFSDTSLFYSFAQRLNHAQFGENCLRFHRLNEINVNVFTELLSQIKASAVKRNRERQAHHLH</sequence>
<keyword evidence="3" id="KW-1185">Reference proteome</keyword>
<name>A0A1A8T6Y9_9GAMM</name>
<dbReference type="STRING" id="1792290.MSP8886_01102"/>
<dbReference type="Proteomes" id="UP000092544">
    <property type="component" value="Unassembled WGS sequence"/>
</dbReference>
<dbReference type="SUPFAM" id="SSF159888">
    <property type="entry name" value="YdhG-like"/>
    <property type="match status" value="1"/>
</dbReference>
<evidence type="ECO:0000259" key="1">
    <source>
        <dbReference type="Pfam" id="PF08818"/>
    </source>
</evidence>
<dbReference type="RefSeq" id="WP_067013544.1">
    <property type="nucleotide sequence ID" value="NZ_FLOB01000002.1"/>
</dbReference>
<dbReference type="AlphaFoldDB" id="A0A1A8T6Y9"/>
<dbReference type="Gene3D" id="3.90.1150.200">
    <property type="match status" value="1"/>
</dbReference>
<protein>
    <recommendedName>
        <fullName evidence="1">YdhG-like domain-containing protein</fullName>
    </recommendedName>
</protein>
<gene>
    <name evidence="2" type="ORF">MSP8886_01102</name>
</gene>
<dbReference type="OrthoDB" id="6106960at2"/>
<accession>A0A1A8T6Y9</accession>
<organism evidence="2 3">
    <name type="scientific">Marinomonas spartinae</name>
    <dbReference type="NCBI Taxonomy" id="1792290"/>
    <lineage>
        <taxon>Bacteria</taxon>
        <taxon>Pseudomonadati</taxon>
        <taxon>Pseudomonadota</taxon>
        <taxon>Gammaproteobacteria</taxon>
        <taxon>Oceanospirillales</taxon>
        <taxon>Oceanospirillaceae</taxon>
        <taxon>Marinomonas</taxon>
    </lineage>
</organism>
<dbReference type="InterPro" id="IPR014922">
    <property type="entry name" value="YdhG-like"/>
</dbReference>